<dbReference type="InterPro" id="IPR011682">
    <property type="entry name" value="Glyco_hydro_38_C"/>
</dbReference>
<sequence>MKQPPITSPSSTNLLGDLGKATDQNKDDSLQLVNRILDDTVGECGRPKVGWQIDPFGHSREHASISKQLGFEGLVLGRIDYRDKSQRIEDKNLDFNWVTNPNFEDSTILTTMFPDFYTWPEGLCLDSTCASSQKLINDDNVEAVVANFTAILQEWIGYYKTKNILIPMGHDFTYQKAEDNFNSMDKLIEGFKDSDYNVIYSTPSCYIEAVTAAKPTLTKKEDDFFPYASNANEFWTGYFTSRPTAKRFERVANNILQSVKQLTTFSRIQGGDDDKNIVDLRMAMGVMQHHDAITGTEKQDVANDYTSMLYKGIAKTQDSISKIISDLLKKNDSAVDLALSTCLLANVTICDASNKDKFLVAVQNPLSKTVSHHVRLPVNGTNFKITDADGEVAHDVLDAMHTFDFETKFETPSKEIVFLAKDLPPLGVKLYYVETVTDDTKKYKPLQDITDDVVTFGDAKTTEFTIDATTGKLASVTIKGVKIKIQQDFYYYHGHGDGAYIFEPEEKTPENATLLGGDFKEKKYVKGDLVEEVHQVISDEATQVIRVYKTEDDAYVEFDWLIGNLQFDKNQSKEVITRFTIDGIANKDIFYTDANGRQQVQRTLNKRSDYEYDATEEPISSNYYPVTSKIVVKDETAKIEVAVLNDRAQGGSVLKPGVIELMVHRKEVADDHKGVDEVLNEQQFGKGLYARGQHYLTFGSSESKPESGVSTAAFERDLAHKKLLAPLVLVADATGETLNTVDKVKELVEFEFKGLAKDLPDNVQILTLEPWKDSYILRLEHILEKGEDDTLSTAATVDLAGLFTLFNITELSETTLGANQLIEAPTSKALKKIARSIAVKDDAPDLKVTLNPMEIKTFIFTTDKTNDGGHDNGITDGDDTSSSRAVSAASILIVFVTSLYALF</sequence>
<dbReference type="FunFam" id="1.20.1270.50:FF:000003">
    <property type="entry name" value="Alpha-mannosidase"/>
    <property type="match status" value="1"/>
</dbReference>
<dbReference type="FunFam" id="1.20.1270.50:FF:000002">
    <property type="entry name" value="Alpha-mannosidase"/>
    <property type="match status" value="1"/>
</dbReference>
<evidence type="ECO:0000256" key="10">
    <source>
        <dbReference type="RuleBase" id="RU361199"/>
    </source>
</evidence>
<feature type="domain" description="Glycoside hydrolase family 38 central" evidence="12">
    <location>
        <begin position="233"/>
        <end position="309"/>
    </location>
</feature>
<dbReference type="InterPro" id="IPR015341">
    <property type="entry name" value="Glyco_hydro_38_cen"/>
</dbReference>
<evidence type="ECO:0000256" key="6">
    <source>
        <dbReference type="ARBA" id="ARBA00022833"/>
    </source>
</evidence>
<comment type="caution">
    <text evidence="13">The sequence shown here is derived from an EMBL/GenBank/DDBJ whole genome shotgun (WGS) entry which is preliminary data.</text>
</comment>
<gene>
    <name evidence="13" type="ORF">GEV33_013679</name>
</gene>
<dbReference type="Gene3D" id="1.20.1270.50">
    <property type="entry name" value="Glycoside hydrolase family 38, central domain"/>
    <property type="match status" value="2"/>
</dbReference>
<dbReference type="EMBL" id="JABDTM020028334">
    <property type="protein sequence ID" value="KAH0809112.1"/>
    <property type="molecule type" value="Genomic_DNA"/>
</dbReference>
<evidence type="ECO:0000256" key="5">
    <source>
        <dbReference type="ARBA" id="ARBA00022801"/>
    </source>
</evidence>
<dbReference type="InterPro" id="IPR028995">
    <property type="entry name" value="Glyco_hydro_57/38_cen_sf"/>
</dbReference>
<dbReference type="GO" id="GO:0004559">
    <property type="term" value="F:alpha-mannosidase activity"/>
    <property type="evidence" value="ECO:0007669"/>
    <property type="project" value="UniProtKB-EC"/>
</dbReference>
<evidence type="ECO:0000256" key="2">
    <source>
        <dbReference type="ARBA" id="ARBA00009792"/>
    </source>
</evidence>
<evidence type="ECO:0000256" key="8">
    <source>
        <dbReference type="ARBA" id="ARBA00023180"/>
    </source>
</evidence>
<dbReference type="GO" id="GO:0006013">
    <property type="term" value="P:mannose metabolic process"/>
    <property type="evidence" value="ECO:0007669"/>
    <property type="project" value="InterPro"/>
</dbReference>
<dbReference type="GO" id="GO:0046872">
    <property type="term" value="F:metal ion binding"/>
    <property type="evidence" value="ECO:0007669"/>
    <property type="project" value="UniProtKB-KW"/>
</dbReference>
<dbReference type="Proteomes" id="UP000719412">
    <property type="component" value="Unassembled WGS sequence"/>
</dbReference>
<dbReference type="InterPro" id="IPR050843">
    <property type="entry name" value="Glycosyl_Hydrlase_38"/>
</dbReference>
<dbReference type="InterPro" id="IPR011013">
    <property type="entry name" value="Gal_mutarotase_sf_dom"/>
</dbReference>
<dbReference type="SUPFAM" id="SSF88713">
    <property type="entry name" value="Glycoside hydrolase/deacetylase"/>
    <property type="match status" value="1"/>
</dbReference>
<evidence type="ECO:0000313" key="14">
    <source>
        <dbReference type="Proteomes" id="UP000719412"/>
    </source>
</evidence>
<dbReference type="SUPFAM" id="SSF88688">
    <property type="entry name" value="Families 57/38 glycoside transferase middle domain"/>
    <property type="match status" value="1"/>
</dbReference>
<comment type="catalytic activity">
    <reaction evidence="1">
        <text>Hydrolysis of terminal, non-reducing alpha-D-mannose residues in alpha-D-mannosides.</text>
        <dbReference type="EC" id="3.2.1.24"/>
    </reaction>
</comment>
<dbReference type="AlphaFoldDB" id="A0A8J6H762"/>
<dbReference type="InterPro" id="IPR013780">
    <property type="entry name" value="Glyco_hydro_b"/>
</dbReference>
<name>A0A8J6H762_TENMO</name>
<keyword evidence="8" id="KW-0325">Glycoprotein</keyword>
<dbReference type="PANTHER" id="PTHR11607">
    <property type="entry name" value="ALPHA-MANNOSIDASE"/>
    <property type="match status" value="1"/>
</dbReference>
<evidence type="ECO:0000256" key="1">
    <source>
        <dbReference type="ARBA" id="ARBA00000365"/>
    </source>
</evidence>
<organism evidence="13 14">
    <name type="scientific">Tenebrio molitor</name>
    <name type="common">Yellow mealworm beetle</name>
    <dbReference type="NCBI Taxonomy" id="7067"/>
    <lineage>
        <taxon>Eukaryota</taxon>
        <taxon>Metazoa</taxon>
        <taxon>Ecdysozoa</taxon>
        <taxon>Arthropoda</taxon>
        <taxon>Hexapoda</taxon>
        <taxon>Insecta</taxon>
        <taxon>Pterygota</taxon>
        <taxon>Neoptera</taxon>
        <taxon>Endopterygota</taxon>
        <taxon>Coleoptera</taxon>
        <taxon>Polyphaga</taxon>
        <taxon>Cucujiformia</taxon>
        <taxon>Tenebrionidae</taxon>
        <taxon>Tenebrio</taxon>
    </lineage>
</organism>
<dbReference type="FunFam" id="2.70.98.30:FF:000003">
    <property type="entry name" value="Alpha-mannosidase"/>
    <property type="match status" value="1"/>
</dbReference>
<dbReference type="Gene3D" id="2.60.40.1360">
    <property type="match status" value="1"/>
</dbReference>
<dbReference type="Pfam" id="PF09261">
    <property type="entry name" value="Alpha-mann_mid"/>
    <property type="match status" value="1"/>
</dbReference>
<proteinExistence type="inferred from homology"/>
<reference evidence="13" key="1">
    <citation type="journal article" date="2020" name="J Insects Food Feed">
        <title>The yellow mealworm (Tenebrio molitor) genome: a resource for the emerging insects as food and feed industry.</title>
        <authorList>
            <person name="Eriksson T."/>
            <person name="Andere A."/>
            <person name="Kelstrup H."/>
            <person name="Emery V."/>
            <person name="Picard C."/>
        </authorList>
    </citation>
    <scope>NUCLEOTIDE SEQUENCE</scope>
    <source>
        <strain evidence="13">Stoneville</strain>
        <tissue evidence="13">Whole head</tissue>
    </source>
</reference>
<dbReference type="Pfam" id="PF07748">
    <property type="entry name" value="Glyco_hydro_38C"/>
    <property type="match status" value="1"/>
</dbReference>
<evidence type="ECO:0000313" key="13">
    <source>
        <dbReference type="EMBL" id="KAH0809112.1"/>
    </source>
</evidence>
<dbReference type="InterPro" id="IPR037094">
    <property type="entry name" value="Glyco_hydro_38_cen_sf"/>
</dbReference>
<evidence type="ECO:0000259" key="12">
    <source>
        <dbReference type="SMART" id="SM00872"/>
    </source>
</evidence>
<dbReference type="InterPro" id="IPR011330">
    <property type="entry name" value="Glyco_hydro/deAcase_b/a-brl"/>
</dbReference>
<evidence type="ECO:0000256" key="4">
    <source>
        <dbReference type="ARBA" id="ARBA00022723"/>
    </source>
</evidence>
<keyword evidence="14" id="KW-1185">Reference proteome</keyword>
<dbReference type="Gene3D" id="3.20.110.10">
    <property type="entry name" value="Glycoside hydrolase 38, N terminal domain"/>
    <property type="match status" value="1"/>
</dbReference>
<dbReference type="EC" id="3.2.1.-" evidence="10"/>
<comment type="similarity">
    <text evidence="2 10">Belongs to the glycosyl hydrolase 38 family.</text>
</comment>
<dbReference type="InterPro" id="IPR041147">
    <property type="entry name" value="GH38_C"/>
</dbReference>
<evidence type="ECO:0000256" key="3">
    <source>
        <dbReference type="ARBA" id="ARBA00012752"/>
    </source>
</evidence>
<dbReference type="Pfam" id="PF17677">
    <property type="entry name" value="Glyco_hydro38C2"/>
    <property type="match status" value="1"/>
</dbReference>
<dbReference type="InterPro" id="IPR027291">
    <property type="entry name" value="Glyco_hydro_38_N_sf"/>
</dbReference>
<dbReference type="SUPFAM" id="SSF74650">
    <property type="entry name" value="Galactose mutarotase-like"/>
    <property type="match status" value="1"/>
</dbReference>
<dbReference type="InterPro" id="IPR000602">
    <property type="entry name" value="Glyco_hydro_38_N"/>
</dbReference>
<keyword evidence="7" id="KW-1015">Disulfide bond</keyword>
<accession>A0A8J6H762</accession>
<keyword evidence="6 10" id="KW-0862">Zinc</keyword>
<comment type="cofactor">
    <cofactor evidence="10">
        <name>Zn(2+)</name>
        <dbReference type="ChEBI" id="CHEBI:29105"/>
    </cofactor>
    <text evidence="10">Binds 1 zinc ion per subunit.</text>
</comment>
<evidence type="ECO:0000256" key="7">
    <source>
        <dbReference type="ARBA" id="ARBA00023157"/>
    </source>
</evidence>
<dbReference type="Gene3D" id="2.70.98.30">
    <property type="entry name" value="Golgi alpha-mannosidase II, domain 4"/>
    <property type="match status" value="1"/>
</dbReference>
<dbReference type="GO" id="GO:0030246">
    <property type="term" value="F:carbohydrate binding"/>
    <property type="evidence" value="ECO:0007669"/>
    <property type="project" value="InterPro"/>
</dbReference>
<keyword evidence="4 10" id="KW-0479">Metal-binding</keyword>
<dbReference type="Pfam" id="PF01074">
    <property type="entry name" value="Glyco_hydro_38N"/>
    <property type="match status" value="1"/>
</dbReference>
<dbReference type="PANTHER" id="PTHR11607:SF3">
    <property type="entry name" value="LYSOSOMAL ALPHA-MANNOSIDASE"/>
    <property type="match status" value="1"/>
</dbReference>
<dbReference type="GO" id="GO:0005764">
    <property type="term" value="C:lysosome"/>
    <property type="evidence" value="ECO:0007669"/>
    <property type="project" value="TreeGrafter"/>
</dbReference>
<dbReference type="Gene3D" id="2.60.40.1180">
    <property type="entry name" value="Golgi alpha-mannosidase II"/>
    <property type="match status" value="1"/>
</dbReference>
<evidence type="ECO:0000256" key="11">
    <source>
        <dbReference type="SAM" id="MobiDB-lite"/>
    </source>
</evidence>
<feature type="region of interest" description="Disordered" evidence="11">
    <location>
        <begin position="1"/>
        <end position="20"/>
    </location>
</feature>
<reference evidence="13" key="2">
    <citation type="submission" date="2021-08" db="EMBL/GenBank/DDBJ databases">
        <authorList>
            <person name="Eriksson T."/>
        </authorList>
    </citation>
    <scope>NUCLEOTIDE SEQUENCE</scope>
    <source>
        <strain evidence="13">Stoneville</strain>
        <tissue evidence="13">Whole head</tissue>
    </source>
</reference>
<keyword evidence="5 10" id="KW-0378">Hydrolase</keyword>
<dbReference type="SMART" id="SM00872">
    <property type="entry name" value="Alpha-mann_mid"/>
    <property type="match status" value="1"/>
</dbReference>
<evidence type="ECO:0000256" key="9">
    <source>
        <dbReference type="ARBA" id="ARBA00023295"/>
    </source>
</evidence>
<protein>
    <recommendedName>
        <fullName evidence="3 10">Alpha-mannosidase</fullName>
        <ecNumber evidence="10">3.2.1.-</ecNumber>
    </recommendedName>
</protein>
<keyword evidence="9 10" id="KW-0326">Glycosidase</keyword>